<feature type="transmembrane region" description="Helical" evidence="2">
    <location>
        <begin position="20"/>
        <end position="39"/>
    </location>
</feature>
<dbReference type="EMBL" id="JBHSBN010000007">
    <property type="protein sequence ID" value="MFC4106720.1"/>
    <property type="molecule type" value="Genomic_DNA"/>
</dbReference>
<keyword evidence="4" id="KW-1185">Reference proteome</keyword>
<keyword evidence="2" id="KW-1133">Transmembrane helix</keyword>
<evidence type="ECO:0008006" key="5">
    <source>
        <dbReference type="Google" id="ProtNLM"/>
    </source>
</evidence>
<organism evidence="3 4">
    <name type="scientific">Micromonospora zhanjiangensis</name>
    <dbReference type="NCBI Taxonomy" id="1522057"/>
    <lineage>
        <taxon>Bacteria</taxon>
        <taxon>Bacillati</taxon>
        <taxon>Actinomycetota</taxon>
        <taxon>Actinomycetes</taxon>
        <taxon>Micromonosporales</taxon>
        <taxon>Micromonosporaceae</taxon>
        <taxon>Micromonospora</taxon>
    </lineage>
</organism>
<comment type="caution">
    <text evidence="3">The sequence shown here is derived from an EMBL/GenBank/DDBJ whole genome shotgun (WGS) entry which is preliminary data.</text>
</comment>
<evidence type="ECO:0000313" key="3">
    <source>
        <dbReference type="EMBL" id="MFC4106720.1"/>
    </source>
</evidence>
<gene>
    <name evidence="3" type="ORF">ACFOX0_12370</name>
</gene>
<accession>A0ABV8KKV6</accession>
<dbReference type="RefSeq" id="WP_377544943.1">
    <property type="nucleotide sequence ID" value="NZ_JBHSBN010000007.1"/>
</dbReference>
<dbReference type="Proteomes" id="UP001595868">
    <property type="component" value="Unassembled WGS sequence"/>
</dbReference>
<protein>
    <recommendedName>
        <fullName evidence="5">Phosphatidylserine/phosphatidylglycerophosphate/ cardiolipin synthase family protein</fullName>
    </recommendedName>
</protein>
<keyword evidence="2" id="KW-0472">Membrane</keyword>
<keyword evidence="2" id="KW-0812">Transmembrane</keyword>
<feature type="transmembrane region" description="Helical" evidence="2">
    <location>
        <begin position="51"/>
        <end position="68"/>
    </location>
</feature>
<reference evidence="4" key="1">
    <citation type="journal article" date="2019" name="Int. J. Syst. Evol. Microbiol.">
        <title>The Global Catalogue of Microorganisms (GCM) 10K type strain sequencing project: providing services to taxonomists for standard genome sequencing and annotation.</title>
        <authorList>
            <consortium name="The Broad Institute Genomics Platform"/>
            <consortium name="The Broad Institute Genome Sequencing Center for Infectious Disease"/>
            <person name="Wu L."/>
            <person name="Ma J."/>
        </authorList>
    </citation>
    <scope>NUCLEOTIDE SEQUENCE [LARGE SCALE GENOMIC DNA]</scope>
    <source>
        <strain evidence="4">2902at01</strain>
    </source>
</reference>
<feature type="region of interest" description="Disordered" evidence="1">
    <location>
        <begin position="362"/>
        <end position="384"/>
    </location>
</feature>
<sequence length="384" mass="43293">MGNKRSEDPPRTRAHRRLLYKILTSVASFTVTFAVSALLPDGQRPEVVWNIGVSLFVAGVVFVAQYLFDVERRLATLDQNVERRLAALEQHFDEFRRRTGTDLSRYAEATREQLTDGFSKIHLATELFGLREASQLKPDEMTEITKLVRNRTKITSDATELVQDFAQNEITRLAEYLKQIGDGSDLTYEGEDRDWLLGLTKVARTSIQATSLSSVDAGGKSFIAGGLWRTDLGQRYLDLQREAIKRKVTVQRLFIIDREGVRPEEVADVLRQQLEIGVQVKILDATVASTFHPRLRDFVVFDGVLSYQTAASTVGRLDPMVVNTSVVTHRERVIRRIGEFNDLWTAPDARRVTLDAHRKVVLPPLPGDDDAGGPGPSDRHRGRR</sequence>
<name>A0ABV8KKV6_9ACTN</name>
<evidence type="ECO:0000256" key="2">
    <source>
        <dbReference type="SAM" id="Phobius"/>
    </source>
</evidence>
<proteinExistence type="predicted"/>
<evidence type="ECO:0000256" key="1">
    <source>
        <dbReference type="SAM" id="MobiDB-lite"/>
    </source>
</evidence>
<evidence type="ECO:0000313" key="4">
    <source>
        <dbReference type="Proteomes" id="UP001595868"/>
    </source>
</evidence>